<dbReference type="CDD" id="cd05233">
    <property type="entry name" value="SDR_c"/>
    <property type="match status" value="1"/>
</dbReference>
<protein>
    <recommendedName>
        <fullName evidence="5">Ketoreductase (KR) domain-containing protein</fullName>
    </recommendedName>
</protein>
<comment type="caution">
    <text evidence="3">The sequence shown here is derived from an EMBL/GenBank/DDBJ whole genome shotgun (WGS) entry which is preliminary data.</text>
</comment>
<gene>
    <name evidence="3" type="ORF">BGAL_0302g00020</name>
</gene>
<comment type="similarity">
    <text evidence="1">Belongs to the short-chain dehydrogenases/reductases (SDR) family.</text>
</comment>
<sequence length="237" mass="25513">MENVLVIGATGNIGVAAVLGALQSKRHVLAIVRNQASADKLFKHVGTRNGITTVEADIMSEGGVQTVVDQVRAGKLPSFQHVYSAAGGAYGAMPLTELSLNELRQIMSVNFESNFFAYRATIPYLLEQKKATSFTLCTGAQGDIGARAAPAISQGPLFSMANVACRDNTDSSVRFNEVYLNCRVEVDSSAAQTGAMKSSNFARAYTELLSRPEIKSSRIIVSTHDDLEDLKHKKKIV</sequence>
<dbReference type="SUPFAM" id="SSF51735">
    <property type="entry name" value="NAD(P)-binding Rossmann-fold domains"/>
    <property type="match status" value="1"/>
</dbReference>
<evidence type="ECO:0000256" key="1">
    <source>
        <dbReference type="ARBA" id="ARBA00006484"/>
    </source>
</evidence>
<dbReference type="OrthoDB" id="10254221at2759"/>
<proteinExistence type="inferred from homology"/>
<dbReference type="Pfam" id="PF00106">
    <property type="entry name" value="adh_short"/>
    <property type="match status" value="1"/>
</dbReference>
<dbReference type="Gene3D" id="3.40.50.720">
    <property type="entry name" value="NAD(P)-binding Rossmann-like Domain"/>
    <property type="match status" value="1"/>
</dbReference>
<dbReference type="GO" id="GO:0016491">
    <property type="term" value="F:oxidoreductase activity"/>
    <property type="evidence" value="ECO:0007669"/>
    <property type="project" value="UniProtKB-KW"/>
</dbReference>
<evidence type="ECO:0000256" key="2">
    <source>
        <dbReference type="ARBA" id="ARBA00023002"/>
    </source>
</evidence>
<dbReference type="PANTHER" id="PTHR43669">
    <property type="entry name" value="5-KETO-D-GLUCONATE 5-REDUCTASE"/>
    <property type="match status" value="1"/>
</dbReference>
<dbReference type="PANTHER" id="PTHR43669:SF3">
    <property type="entry name" value="ALCOHOL DEHYDROGENASE, PUTATIVE (AFU_ORTHOLOGUE AFUA_3G03445)-RELATED"/>
    <property type="match status" value="1"/>
</dbReference>
<evidence type="ECO:0000313" key="3">
    <source>
        <dbReference type="EMBL" id="THV47560.1"/>
    </source>
</evidence>
<reference evidence="3 4" key="1">
    <citation type="submission" date="2017-12" db="EMBL/GenBank/DDBJ databases">
        <title>Comparative genomics of Botrytis spp.</title>
        <authorList>
            <person name="Valero-Jimenez C.A."/>
            <person name="Tapia P."/>
            <person name="Veloso J."/>
            <person name="Silva-Moreno E."/>
            <person name="Staats M."/>
            <person name="Valdes J.H."/>
            <person name="Van Kan J.A.L."/>
        </authorList>
    </citation>
    <scope>NUCLEOTIDE SEQUENCE [LARGE SCALE GENOMIC DNA]</scope>
    <source>
        <strain evidence="3 4">MUCL435</strain>
    </source>
</reference>
<keyword evidence="2" id="KW-0560">Oxidoreductase</keyword>
<dbReference type="InterPro" id="IPR002347">
    <property type="entry name" value="SDR_fam"/>
</dbReference>
<organism evidence="3 4">
    <name type="scientific">Botrytis galanthina</name>
    <dbReference type="NCBI Taxonomy" id="278940"/>
    <lineage>
        <taxon>Eukaryota</taxon>
        <taxon>Fungi</taxon>
        <taxon>Dikarya</taxon>
        <taxon>Ascomycota</taxon>
        <taxon>Pezizomycotina</taxon>
        <taxon>Leotiomycetes</taxon>
        <taxon>Helotiales</taxon>
        <taxon>Sclerotiniaceae</taxon>
        <taxon>Botrytis</taxon>
    </lineage>
</organism>
<dbReference type="Proteomes" id="UP000308671">
    <property type="component" value="Unassembled WGS sequence"/>
</dbReference>
<keyword evidence="4" id="KW-1185">Reference proteome</keyword>
<dbReference type="AlphaFoldDB" id="A0A4S8QRZ1"/>
<name>A0A4S8QRZ1_9HELO</name>
<evidence type="ECO:0000313" key="4">
    <source>
        <dbReference type="Proteomes" id="UP000308671"/>
    </source>
</evidence>
<evidence type="ECO:0008006" key="5">
    <source>
        <dbReference type="Google" id="ProtNLM"/>
    </source>
</evidence>
<dbReference type="EMBL" id="PQXL01000302">
    <property type="protein sequence ID" value="THV47560.1"/>
    <property type="molecule type" value="Genomic_DNA"/>
</dbReference>
<dbReference type="InterPro" id="IPR036291">
    <property type="entry name" value="NAD(P)-bd_dom_sf"/>
</dbReference>
<accession>A0A4S8QRZ1</accession>